<dbReference type="InterPro" id="IPR041408">
    <property type="entry name" value="Hcp_Tssd"/>
</dbReference>
<gene>
    <name evidence="1" type="ORF">SD10_15395</name>
</gene>
<dbReference type="Proteomes" id="UP000033054">
    <property type="component" value="Chromosome"/>
</dbReference>
<dbReference type="Gene3D" id="2.30.110.20">
    <property type="entry name" value="Hcp1-like"/>
    <property type="match status" value="1"/>
</dbReference>
<dbReference type="InterPro" id="IPR036624">
    <property type="entry name" value="Hcp1-lik_sf"/>
</dbReference>
<accession>A0A0E3ZWZ7</accession>
<dbReference type="PATRIC" id="fig|1379870.5.peg.3345"/>
<sequence length="132" mass="14323">MPYSSKITLGADSFDILGGDIGFTRSVDLKGRPSSHVMGGQFSFTVEVTDKSNLVEHMVNTQNKPFATGALEFTDAGDDGITRKISFTNAYIVNYSESFSAAGAAYTCSLTLSAEKIQIQEAILDQRWPVKK</sequence>
<reference evidence="1 2" key="1">
    <citation type="journal article" date="2014" name="Curr. Microbiol.">
        <title>Spirosoma radiotolerans sp. nov., a gamma-radiation-resistant bacterium isolated from gamma ray-irradiated soil.</title>
        <authorList>
            <person name="Lee J.J."/>
            <person name="Srinivasan S."/>
            <person name="Lim S."/>
            <person name="Joe M."/>
            <person name="Im S."/>
            <person name="Bae S.I."/>
            <person name="Park K.R."/>
            <person name="Han J.H."/>
            <person name="Park S.H."/>
            <person name="Joo B.M."/>
            <person name="Park S.J."/>
            <person name="Kim M.K."/>
        </authorList>
    </citation>
    <scope>NUCLEOTIDE SEQUENCE [LARGE SCALE GENOMIC DNA]</scope>
    <source>
        <strain evidence="1 2">DG5A</strain>
    </source>
</reference>
<dbReference type="RefSeq" id="WP_046574839.1">
    <property type="nucleotide sequence ID" value="NZ_CP010429.1"/>
</dbReference>
<dbReference type="AlphaFoldDB" id="A0A0E3ZWZ7"/>
<dbReference type="OrthoDB" id="955509at2"/>
<protein>
    <recommendedName>
        <fullName evidence="3">Type VI secretion system needle protein Hcp</fullName>
    </recommendedName>
</protein>
<dbReference type="Pfam" id="PF17642">
    <property type="entry name" value="TssD"/>
    <property type="match status" value="1"/>
</dbReference>
<dbReference type="GO" id="GO:0033104">
    <property type="term" value="C:type VI protein secretion system complex"/>
    <property type="evidence" value="ECO:0007669"/>
    <property type="project" value="InterPro"/>
</dbReference>
<dbReference type="STRING" id="1379870.SD10_15395"/>
<organism evidence="1 2">
    <name type="scientific">Spirosoma radiotolerans</name>
    <dbReference type="NCBI Taxonomy" id="1379870"/>
    <lineage>
        <taxon>Bacteria</taxon>
        <taxon>Pseudomonadati</taxon>
        <taxon>Bacteroidota</taxon>
        <taxon>Cytophagia</taxon>
        <taxon>Cytophagales</taxon>
        <taxon>Cytophagaceae</taxon>
        <taxon>Spirosoma</taxon>
    </lineage>
</organism>
<dbReference type="SUPFAM" id="SSF141452">
    <property type="entry name" value="Hcp1-like"/>
    <property type="match status" value="1"/>
</dbReference>
<proteinExistence type="predicted"/>
<dbReference type="EMBL" id="CP010429">
    <property type="protein sequence ID" value="AKD56075.1"/>
    <property type="molecule type" value="Genomic_DNA"/>
</dbReference>
<dbReference type="HOGENOM" id="CLU_153757_1_0_10"/>
<evidence type="ECO:0008006" key="3">
    <source>
        <dbReference type="Google" id="ProtNLM"/>
    </source>
</evidence>
<evidence type="ECO:0000313" key="2">
    <source>
        <dbReference type="Proteomes" id="UP000033054"/>
    </source>
</evidence>
<keyword evidence="2" id="KW-1185">Reference proteome</keyword>
<name>A0A0E3ZWZ7_9BACT</name>
<dbReference type="KEGG" id="srd:SD10_15395"/>
<evidence type="ECO:0000313" key="1">
    <source>
        <dbReference type="EMBL" id="AKD56075.1"/>
    </source>
</evidence>